<evidence type="ECO:0000313" key="4">
    <source>
        <dbReference type="EMBL" id="KAK9774164.1"/>
    </source>
</evidence>
<evidence type="ECO:0000256" key="3">
    <source>
        <dbReference type="SAM" id="Phobius"/>
    </source>
</evidence>
<dbReference type="Pfam" id="PF07690">
    <property type="entry name" value="MFS_1"/>
    <property type="match status" value="1"/>
</dbReference>
<feature type="transmembrane region" description="Helical" evidence="3">
    <location>
        <begin position="179"/>
        <end position="203"/>
    </location>
</feature>
<comment type="subcellular location">
    <subcellularLocation>
        <location evidence="1">Membrane</location>
        <topology evidence="1">Multi-pass membrane protein</topology>
    </subcellularLocation>
</comment>
<protein>
    <submittedName>
        <fullName evidence="4">Monocarboxylate permease</fullName>
    </submittedName>
</protein>
<accession>A0ABR2XK70</accession>
<feature type="transmembrane region" description="Helical" evidence="3">
    <location>
        <begin position="151"/>
        <end position="173"/>
    </location>
</feature>
<dbReference type="InterPro" id="IPR011701">
    <property type="entry name" value="MFS"/>
</dbReference>
<reference evidence="4 5" key="1">
    <citation type="submission" date="2024-02" db="EMBL/GenBank/DDBJ databases">
        <title>First draft genome assembly of two strains of Seiridium cardinale.</title>
        <authorList>
            <person name="Emiliani G."/>
            <person name="Scali E."/>
        </authorList>
    </citation>
    <scope>NUCLEOTIDE SEQUENCE [LARGE SCALE GENOMIC DNA]</scope>
    <source>
        <strain evidence="4 5">BM-138-000479</strain>
    </source>
</reference>
<comment type="caution">
    <text evidence="4">The sequence shown here is derived from an EMBL/GenBank/DDBJ whole genome shotgun (WGS) entry which is preliminary data.</text>
</comment>
<sequence>MDSQVIAGILKEEAAPAKPNSHIAPAERLVTDTKKQLDSTKPSAPPNGGLAAWLQPQASSSFSNTWGMISAFVVFQNYYESGELFQASSTETSCIGFIQCFLLQLTGLIAGPIYDRGYLRLLLVAGSLMVVFGMMMLSLSTEYWQALLAQAFCVGIAAGLLFVPTVSLIPTWFSTRIGFAVGIASSGSSLGGILYPIMLYRLISQVGFTWAVRCVGCTSLEQDWSPLRRRI</sequence>
<proteinExistence type="inferred from homology"/>
<feature type="transmembrane region" description="Helical" evidence="3">
    <location>
        <begin position="120"/>
        <end position="139"/>
    </location>
</feature>
<keyword evidence="3" id="KW-0812">Transmembrane</keyword>
<dbReference type="InterPro" id="IPR036259">
    <property type="entry name" value="MFS_trans_sf"/>
</dbReference>
<dbReference type="PANTHER" id="PTHR11360">
    <property type="entry name" value="MONOCARBOXYLATE TRANSPORTER"/>
    <property type="match status" value="1"/>
</dbReference>
<comment type="similarity">
    <text evidence="2">Belongs to the major facilitator superfamily. Monocarboxylate porter (TC 2.A.1.13) family.</text>
</comment>
<dbReference type="PANTHER" id="PTHR11360:SF234">
    <property type="entry name" value="MFS-TYPE TRANSPORTER DBAD-RELATED"/>
    <property type="match status" value="1"/>
</dbReference>
<evidence type="ECO:0000313" key="5">
    <source>
        <dbReference type="Proteomes" id="UP001465668"/>
    </source>
</evidence>
<feature type="transmembrane region" description="Helical" evidence="3">
    <location>
        <begin position="94"/>
        <end position="114"/>
    </location>
</feature>
<keyword evidence="3" id="KW-0472">Membrane</keyword>
<evidence type="ECO:0000256" key="1">
    <source>
        <dbReference type="ARBA" id="ARBA00004141"/>
    </source>
</evidence>
<name>A0ABR2XK70_9PEZI</name>
<dbReference type="EMBL" id="JARVKM010000044">
    <property type="protein sequence ID" value="KAK9774164.1"/>
    <property type="molecule type" value="Genomic_DNA"/>
</dbReference>
<organism evidence="4 5">
    <name type="scientific">Seiridium cardinale</name>
    <dbReference type="NCBI Taxonomy" id="138064"/>
    <lineage>
        <taxon>Eukaryota</taxon>
        <taxon>Fungi</taxon>
        <taxon>Dikarya</taxon>
        <taxon>Ascomycota</taxon>
        <taxon>Pezizomycotina</taxon>
        <taxon>Sordariomycetes</taxon>
        <taxon>Xylariomycetidae</taxon>
        <taxon>Amphisphaeriales</taxon>
        <taxon>Sporocadaceae</taxon>
        <taxon>Seiridium</taxon>
    </lineage>
</organism>
<keyword evidence="5" id="KW-1185">Reference proteome</keyword>
<evidence type="ECO:0000256" key="2">
    <source>
        <dbReference type="ARBA" id="ARBA00006727"/>
    </source>
</evidence>
<dbReference type="SUPFAM" id="SSF103473">
    <property type="entry name" value="MFS general substrate transporter"/>
    <property type="match status" value="1"/>
</dbReference>
<gene>
    <name evidence="4" type="ORF">SCAR479_09278</name>
</gene>
<dbReference type="Gene3D" id="1.20.1250.20">
    <property type="entry name" value="MFS general substrate transporter like domains"/>
    <property type="match status" value="1"/>
</dbReference>
<dbReference type="InterPro" id="IPR050327">
    <property type="entry name" value="Proton-linked_MCT"/>
</dbReference>
<keyword evidence="3" id="KW-1133">Transmembrane helix</keyword>
<dbReference type="Proteomes" id="UP001465668">
    <property type="component" value="Unassembled WGS sequence"/>
</dbReference>